<dbReference type="Proteomes" id="UP001202479">
    <property type="component" value="Unassembled WGS sequence"/>
</dbReference>
<feature type="compositionally biased region" description="Pro residues" evidence="1">
    <location>
        <begin position="249"/>
        <end position="261"/>
    </location>
</feature>
<protein>
    <submittedName>
        <fullName evidence="2">Uncharacterized protein</fullName>
    </submittedName>
</protein>
<name>A0AAI9SYD7_9ASCO</name>
<comment type="caution">
    <text evidence="2">The sequence shown here is derived from an EMBL/GenBank/DDBJ whole genome shotgun (WGS) entry which is preliminary data.</text>
</comment>
<evidence type="ECO:0000256" key="1">
    <source>
        <dbReference type="SAM" id="MobiDB-lite"/>
    </source>
</evidence>
<evidence type="ECO:0000313" key="2">
    <source>
        <dbReference type="EMBL" id="KAI3405373.2"/>
    </source>
</evidence>
<dbReference type="AlphaFoldDB" id="A0AAI9SYD7"/>
<feature type="region of interest" description="Disordered" evidence="1">
    <location>
        <begin position="232"/>
        <end position="280"/>
    </location>
</feature>
<accession>A0AAI9SYD7</accession>
<gene>
    <name evidence="2" type="ORF">KGF56_001820</name>
</gene>
<reference evidence="2" key="1">
    <citation type="journal article" date="2022" name="DNA Res.">
        <title>Genome analysis of five recently described species of the CUG-Ser clade uncovers Candida theae as a new hybrid lineage with pathogenic potential in the Candida parapsilosis species complex.</title>
        <authorList>
            <person name="Mixao V."/>
            <person name="Del Olmo V."/>
            <person name="Hegedusova E."/>
            <person name="Saus E."/>
            <person name="Pryszcz L."/>
            <person name="Cillingova A."/>
            <person name="Nosek J."/>
            <person name="Gabaldon T."/>
        </authorList>
    </citation>
    <scope>NUCLEOTIDE SEQUENCE</scope>
    <source>
        <strain evidence="2">CBS 10844</strain>
    </source>
</reference>
<dbReference type="InterPro" id="IPR012340">
    <property type="entry name" value="NA-bd_OB-fold"/>
</dbReference>
<organism evidence="2 3">
    <name type="scientific">Candida oxycetoniae</name>
    <dbReference type="NCBI Taxonomy" id="497107"/>
    <lineage>
        <taxon>Eukaryota</taxon>
        <taxon>Fungi</taxon>
        <taxon>Dikarya</taxon>
        <taxon>Ascomycota</taxon>
        <taxon>Saccharomycotina</taxon>
        <taxon>Pichiomycetes</taxon>
        <taxon>Debaryomycetaceae</taxon>
        <taxon>Candida/Lodderomyces clade</taxon>
        <taxon>Candida</taxon>
    </lineage>
</organism>
<dbReference type="EMBL" id="JAHUZD010000038">
    <property type="protein sequence ID" value="KAI3405373.2"/>
    <property type="molecule type" value="Genomic_DNA"/>
</dbReference>
<keyword evidence="3" id="KW-1185">Reference proteome</keyword>
<dbReference type="RefSeq" id="XP_049181118.1">
    <property type="nucleotide sequence ID" value="XM_049322984.1"/>
</dbReference>
<dbReference type="Gene3D" id="2.40.50.140">
    <property type="entry name" value="Nucleic acid-binding proteins"/>
    <property type="match status" value="1"/>
</dbReference>
<evidence type="ECO:0000313" key="3">
    <source>
        <dbReference type="Proteomes" id="UP001202479"/>
    </source>
</evidence>
<proteinExistence type="predicted"/>
<sequence length="470" mass="53560">MNNEPSVKKLADIPQIDERTQYPVDQTKFHKREFYKTRGYYLAIYIEPIGSGSNKVIVYATDFTSNNQCCDGDDGEELAYQAVNLRLTRKQVVRLVVHTDKLKILGEQYESAFSNCKLDFLEMLEDPDNYHGFSVEDKVIIFAVTTQWRLYRGILEPYTYDHEILEFNDAIDQYLSVVGDLYCNIMKQNQYVSNNKSLIEKIVPWKYRQPQSPAKLPSSYESSQTLNVNFSSKQKNNAKTDAATTAPAPTTPTTPTPPTTTPTPSVIRNPKSNGDVPKMHTDIDSSEIVEIDDNTSNISLNSQIVPQKRSHEEANSTYYTLKDLRNMKMDIDNQYYSIRCRILGTIPSDWSLLCGKPMESSTEPLGDPIMHELELILSDVDLSSNTSKIHQDNLLSVYFNGPEILWFLNLECVEKAYISAKTLQDNIDLSKLSADSELDIDVYKVTRRISATKSIVVWKADLKYDRLLGK</sequence>
<dbReference type="GeneID" id="73379437"/>